<dbReference type="InterPro" id="IPR036412">
    <property type="entry name" value="HAD-like_sf"/>
</dbReference>
<dbReference type="InterPro" id="IPR023214">
    <property type="entry name" value="HAD_sf"/>
</dbReference>
<comment type="caution">
    <text evidence="1">The sequence shown here is derived from an EMBL/GenBank/DDBJ whole genome shotgun (WGS) entry which is preliminary data.</text>
</comment>
<dbReference type="Gene3D" id="3.30.1240.10">
    <property type="match status" value="1"/>
</dbReference>
<dbReference type="EMBL" id="MIKC01000039">
    <property type="protein sequence ID" value="OEG21677.1"/>
    <property type="molecule type" value="Genomic_DNA"/>
</dbReference>
<keyword evidence="2" id="KW-1185">Reference proteome</keyword>
<organism evidence="1 2">
    <name type="scientific">Enterococcus ureilyticus</name>
    <dbReference type="NCBI Taxonomy" id="1131292"/>
    <lineage>
        <taxon>Bacteria</taxon>
        <taxon>Bacillati</taxon>
        <taxon>Bacillota</taxon>
        <taxon>Bacilli</taxon>
        <taxon>Lactobacillales</taxon>
        <taxon>Enterococcaceae</taxon>
        <taxon>Enterococcus</taxon>
    </lineage>
</organism>
<dbReference type="AlphaFoldDB" id="A0A1E5H9R4"/>
<protein>
    <submittedName>
        <fullName evidence="1">Uncharacterized protein</fullName>
    </submittedName>
</protein>
<proteinExistence type="predicted"/>
<dbReference type="RefSeq" id="WP_069641062.1">
    <property type="nucleotide sequence ID" value="NZ_JAFBEZ010000005.1"/>
</dbReference>
<accession>A0A1E5H9R4</accession>
<dbReference type="Proteomes" id="UP000094469">
    <property type="component" value="Unassembled WGS sequence"/>
</dbReference>
<reference evidence="2" key="1">
    <citation type="submission" date="2016-09" db="EMBL/GenBank/DDBJ databases">
        <authorList>
            <person name="Gulvik C.A."/>
        </authorList>
    </citation>
    <scope>NUCLEOTIDE SEQUENCE [LARGE SCALE GENOMIC DNA]</scope>
    <source>
        <strain evidence="2">LMG 26676</strain>
    </source>
</reference>
<dbReference type="Gene3D" id="3.40.50.1000">
    <property type="entry name" value="HAD superfamily/HAD-like"/>
    <property type="match status" value="1"/>
</dbReference>
<name>A0A1E5H9R4_9ENTE</name>
<sequence length="191" mass="22874">MNKQLIFIDESILFKREVQIDHLFEQQQSLPVVISKLPYVLLKESIDLRLDTFICLNGQQIILQDKILRNSYLPKEELTDVIQLCSYTKHPIALYYEDRIEISCIDQTVKEYQYYHKESKFVEVAKFSSLENVLQVKVFNETQRKDILYETFYYKKLSFKRADPYSIVLGTNQQDQMEAIVYLKRVYENFL</sequence>
<dbReference type="STRING" id="1131292.BCR24_07335"/>
<dbReference type="Pfam" id="PF08282">
    <property type="entry name" value="Hydrolase_3"/>
    <property type="match status" value="1"/>
</dbReference>
<dbReference type="SUPFAM" id="SSF56784">
    <property type="entry name" value="HAD-like"/>
    <property type="match status" value="1"/>
</dbReference>
<evidence type="ECO:0000313" key="1">
    <source>
        <dbReference type="EMBL" id="OEG21677.1"/>
    </source>
</evidence>
<evidence type="ECO:0000313" key="2">
    <source>
        <dbReference type="Proteomes" id="UP000094469"/>
    </source>
</evidence>
<gene>
    <name evidence="1" type="ORF">BCR24_07335</name>
</gene>